<dbReference type="KEGG" id="fal:FRAAL4431"/>
<dbReference type="EMBL" id="CT573213">
    <property type="protein sequence ID" value="CAJ63073.1"/>
    <property type="molecule type" value="Genomic_DNA"/>
</dbReference>
<organism evidence="3 4">
    <name type="scientific">Frankia alni (strain DSM 45986 / CECT 9034 / ACN14a)</name>
    <dbReference type="NCBI Taxonomy" id="326424"/>
    <lineage>
        <taxon>Bacteria</taxon>
        <taxon>Bacillati</taxon>
        <taxon>Actinomycetota</taxon>
        <taxon>Actinomycetes</taxon>
        <taxon>Frankiales</taxon>
        <taxon>Frankiaceae</taxon>
        <taxon>Frankia</taxon>
    </lineage>
</organism>
<gene>
    <name evidence="3" type="ordered locus">FRAAL4431</name>
</gene>
<dbReference type="GO" id="GO:0005524">
    <property type="term" value="F:ATP binding"/>
    <property type="evidence" value="ECO:0007669"/>
    <property type="project" value="UniProtKB-KW"/>
</dbReference>
<keyword evidence="4" id="KW-1185">Reference proteome</keyword>
<protein>
    <submittedName>
        <fullName evidence="3">Clp-family ATP-binding protease</fullName>
    </submittedName>
</protein>
<sequence>MEHVLLGLLHEDSAPADAVLGAFGLTLAAGRSAVAAAVGASEHTSARQIPFTPRAKLVLEKSLQAAQRLQHTFIGPGHLLLGLLGEDQGVAADILARHGVDPEEAGHRVLAAIAAGGEVPLSEVMYSPRRDAVTGANARARELAEQLGQAQAAKDAALDAGDFAAATAMRARERALIAERDRLITELRPGGQTPPPAPSPE</sequence>
<dbReference type="GO" id="GO:0006508">
    <property type="term" value="P:proteolysis"/>
    <property type="evidence" value="ECO:0007669"/>
    <property type="project" value="UniProtKB-KW"/>
</dbReference>
<name>Q0RHF5_FRAAA</name>
<keyword evidence="3" id="KW-0067">ATP-binding</keyword>
<reference evidence="3 4" key="1">
    <citation type="journal article" date="2007" name="Genome Res.">
        <title>Genome characteristics of facultatively symbiotic Frankia sp. strains reflect host range and host plant biogeography.</title>
        <authorList>
            <person name="Normand P."/>
            <person name="Lapierre P."/>
            <person name="Tisa L.S."/>
            <person name="Gogarten J.P."/>
            <person name="Alloisio N."/>
            <person name="Bagnarol E."/>
            <person name="Bassi C.A."/>
            <person name="Berry A.M."/>
            <person name="Bickhart D.M."/>
            <person name="Choisne N."/>
            <person name="Couloux A."/>
            <person name="Cournoyer B."/>
            <person name="Cruveiller S."/>
            <person name="Daubin V."/>
            <person name="Demange N."/>
            <person name="Francino M.P."/>
            <person name="Goltsman E."/>
            <person name="Huang Y."/>
            <person name="Kopp O.R."/>
            <person name="Labarre L."/>
            <person name="Lapidus A."/>
            <person name="Lavire C."/>
            <person name="Marechal J."/>
            <person name="Martinez M."/>
            <person name="Mastronunzio J.E."/>
            <person name="Mullin B.C."/>
            <person name="Niemann J."/>
            <person name="Pujic P."/>
            <person name="Rawnsley T."/>
            <person name="Rouy Z."/>
            <person name="Schenowitz C."/>
            <person name="Sellstedt A."/>
            <person name="Tavares F."/>
            <person name="Tomkins J.P."/>
            <person name="Vallenet D."/>
            <person name="Valverde C."/>
            <person name="Wall L.G."/>
            <person name="Wang Y."/>
            <person name="Medigue C."/>
            <person name="Benson D.R."/>
        </authorList>
    </citation>
    <scope>NUCLEOTIDE SEQUENCE [LARGE SCALE GENOMIC DNA]</scope>
    <source>
        <strain evidence="4">DSM 45986 / CECT 9034 / ACN14a</strain>
    </source>
</reference>
<evidence type="ECO:0000313" key="4">
    <source>
        <dbReference type="Proteomes" id="UP000000657"/>
    </source>
</evidence>
<dbReference type="InterPro" id="IPR036628">
    <property type="entry name" value="Clp_N_dom_sf"/>
</dbReference>
<dbReference type="InterPro" id="IPR004176">
    <property type="entry name" value="Clp_R_N"/>
</dbReference>
<evidence type="ECO:0000259" key="2">
    <source>
        <dbReference type="PROSITE" id="PS51903"/>
    </source>
</evidence>
<dbReference type="eggNOG" id="COG0542">
    <property type="taxonomic scope" value="Bacteria"/>
</dbReference>
<accession>Q0RHF5</accession>
<dbReference type="Pfam" id="PF02861">
    <property type="entry name" value="Clp_N"/>
    <property type="match status" value="1"/>
</dbReference>
<feature type="domain" description="Clp R" evidence="2">
    <location>
        <begin position="1"/>
        <end position="116"/>
    </location>
</feature>
<evidence type="ECO:0000313" key="3">
    <source>
        <dbReference type="EMBL" id="CAJ63073.1"/>
    </source>
</evidence>
<dbReference type="HOGENOM" id="CLU_1358769_0_0_11"/>
<keyword evidence="1" id="KW-0677">Repeat</keyword>
<keyword evidence="3" id="KW-0645">Protease</keyword>
<dbReference type="GO" id="GO:0008233">
    <property type="term" value="F:peptidase activity"/>
    <property type="evidence" value="ECO:0007669"/>
    <property type="project" value="UniProtKB-KW"/>
</dbReference>
<evidence type="ECO:0000256" key="1">
    <source>
        <dbReference type="PROSITE-ProRule" id="PRU01251"/>
    </source>
</evidence>
<dbReference type="Proteomes" id="UP000000657">
    <property type="component" value="Chromosome"/>
</dbReference>
<proteinExistence type="predicted"/>
<dbReference type="SUPFAM" id="SSF81923">
    <property type="entry name" value="Double Clp-N motif"/>
    <property type="match status" value="1"/>
</dbReference>
<dbReference type="Gene3D" id="1.10.1780.10">
    <property type="entry name" value="Clp, N-terminal domain"/>
    <property type="match status" value="1"/>
</dbReference>
<dbReference type="STRING" id="326424.FRAAL4431"/>
<keyword evidence="3" id="KW-0547">Nucleotide-binding</keyword>
<dbReference type="PROSITE" id="PS51903">
    <property type="entry name" value="CLP_R"/>
    <property type="match status" value="1"/>
</dbReference>
<keyword evidence="3" id="KW-0378">Hydrolase</keyword>
<dbReference type="AlphaFoldDB" id="Q0RHF5"/>
<dbReference type="Gene3D" id="4.10.860.10">
    <property type="entry name" value="UVR domain"/>
    <property type="match status" value="1"/>
</dbReference>